<evidence type="ECO:0000256" key="4">
    <source>
        <dbReference type="ARBA" id="ARBA00023125"/>
    </source>
</evidence>
<keyword evidence="5" id="KW-0804">Transcription</keyword>
<dbReference type="InterPro" id="IPR016032">
    <property type="entry name" value="Sig_transdc_resp-reg_C-effctor"/>
</dbReference>
<dbReference type="InterPro" id="IPR019734">
    <property type="entry name" value="TPR_rpt"/>
</dbReference>
<name>A0ABW8EKQ1_STRT5</name>
<accession>A0ABW8EKQ1</accession>
<comment type="caution">
    <text evidence="9">The sequence shown here is derived from an EMBL/GenBank/DDBJ whole genome shotgun (WGS) entry which is preliminary data.</text>
</comment>
<feature type="domain" description="OmpR/PhoB-type" evidence="8">
    <location>
        <begin position="1"/>
        <end position="94"/>
    </location>
</feature>
<dbReference type="SUPFAM" id="SSF48452">
    <property type="entry name" value="TPR-like"/>
    <property type="match status" value="3"/>
</dbReference>
<dbReference type="EMBL" id="JBIUYY010000008">
    <property type="protein sequence ID" value="MFJ2823213.1"/>
    <property type="molecule type" value="Genomic_DNA"/>
</dbReference>
<evidence type="ECO:0000256" key="3">
    <source>
        <dbReference type="ARBA" id="ARBA00023015"/>
    </source>
</evidence>
<dbReference type="SMART" id="SM01043">
    <property type="entry name" value="BTAD"/>
    <property type="match status" value="1"/>
</dbReference>
<evidence type="ECO:0000256" key="6">
    <source>
        <dbReference type="PROSITE-ProRule" id="PRU01091"/>
    </source>
</evidence>
<feature type="compositionally biased region" description="Low complexity" evidence="7">
    <location>
        <begin position="209"/>
        <end position="255"/>
    </location>
</feature>
<dbReference type="SMART" id="SM00862">
    <property type="entry name" value="Trans_reg_C"/>
    <property type="match status" value="1"/>
</dbReference>
<protein>
    <submittedName>
        <fullName evidence="9">AfsR/SARP family transcriptional regulator</fullName>
    </submittedName>
</protein>
<dbReference type="PANTHER" id="PTHR35807">
    <property type="entry name" value="TRANSCRIPTIONAL REGULATOR REDD-RELATED"/>
    <property type="match status" value="1"/>
</dbReference>
<feature type="region of interest" description="Disordered" evidence="7">
    <location>
        <begin position="209"/>
        <end position="351"/>
    </location>
</feature>
<dbReference type="InterPro" id="IPR002182">
    <property type="entry name" value="NB-ARC"/>
</dbReference>
<reference evidence="9 10" key="1">
    <citation type="submission" date="2024-10" db="EMBL/GenBank/DDBJ databases">
        <title>The Natural Products Discovery Center: Release of the First 8490 Sequenced Strains for Exploring Actinobacteria Biosynthetic Diversity.</title>
        <authorList>
            <person name="Kalkreuter E."/>
            <person name="Kautsar S.A."/>
            <person name="Yang D."/>
            <person name="Bader C.D."/>
            <person name="Teijaro C.N."/>
            <person name="Fluegel L."/>
            <person name="Davis C.M."/>
            <person name="Simpson J.R."/>
            <person name="Lauterbach L."/>
            <person name="Steele A.D."/>
            <person name="Gui C."/>
            <person name="Meng S."/>
            <person name="Li G."/>
            <person name="Viehrig K."/>
            <person name="Ye F."/>
            <person name="Su P."/>
            <person name="Kiefer A.F."/>
            <person name="Nichols A."/>
            <person name="Cepeda A.J."/>
            <person name="Yan W."/>
            <person name="Fan B."/>
            <person name="Jiang Y."/>
            <person name="Adhikari A."/>
            <person name="Zheng C.-J."/>
            <person name="Schuster L."/>
            <person name="Cowan T.M."/>
            <person name="Smanski M.J."/>
            <person name="Chevrette M.G."/>
            <person name="De Carvalho L.P.S."/>
            <person name="Shen B."/>
        </authorList>
    </citation>
    <scope>NUCLEOTIDE SEQUENCE [LARGE SCALE GENOMIC DNA]</scope>
    <source>
        <strain evidence="9 10">NPDC087220</strain>
    </source>
</reference>
<dbReference type="RefSeq" id="WP_402382459.1">
    <property type="nucleotide sequence ID" value="NZ_JBIUYY010000008.1"/>
</dbReference>
<keyword evidence="10" id="KW-1185">Reference proteome</keyword>
<dbReference type="PRINTS" id="PR00364">
    <property type="entry name" value="DISEASERSIST"/>
</dbReference>
<evidence type="ECO:0000256" key="1">
    <source>
        <dbReference type="ARBA" id="ARBA00005820"/>
    </source>
</evidence>
<dbReference type="Gene3D" id="1.25.40.10">
    <property type="entry name" value="Tetratricopeptide repeat domain"/>
    <property type="match status" value="2"/>
</dbReference>
<dbReference type="InterPro" id="IPR027417">
    <property type="entry name" value="P-loop_NTPase"/>
</dbReference>
<comment type="similarity">
    <text evidence="1">Belongs to the AfsR/DnrI/RedD regulatory family.</text>
</comment>
<evidence type="ECO:0000259" key="8">
    <source>
        <dbReference type="PROSITE" id="PS51755"/>
    </source>
</evidence>
<keyword evidence="2" id="KW-0902">Two-component regulatory system</keyword>
<dbReference type="Pfam" id="PF03704">
    <property type="entry name" value="BTAD"/>
    <property type="match status" value="1"/>
</dbReference>
<dbReference type="InterPro" id="IPR051677">
    <property type="entry name" value="AfsR-DnrI-RedD_regulator"/>
</dbReference>
<organism evidence="9 10">
    <name type="scientific">Streptomyces toxytricini</name>
    <name type="common">Actinomyces toxytricini</name>
    <dbReference type="NCBI Taxonomy" id="67369"/>
    <lineage>
        <taxon>Bacteria</taxon>
        <taxon>Bacillati</taxon>
        <taxon>Actinomycetota</taxon>
        <taxon>Actinomycetes</taxon>
        <taxon>Kitasatosporales</taxon>
        <taxon>Streptomycetaceae</taxon>
        <taxon>Streptomyces</taxon>
    </lineage>
</organism>
<gene>
    <name evidence="9" type="ORF">ACIO7M_19165</name>
</gene>
<feature type="DNA-binding region" description="OmpR/PhoB-type" evidence="6">
    <location>
        <begin position="1"/>
        <end position="94"/>
    </location>
</feature>
<evidence type="ECO:0000256" key="5">
    <source>
        <dbReference type="ARBA" id="ARBA00023163"/>
    </source>
</evidence>
<proteinExistence type="inferred from homology"/>
<dbReference type="Proteomes" id="UP001617351">
    <property type="component" value="Unassembled WGS sequence"/>
</dbReference>
<dbReference type="InterPro" id="IPR011990">
    <property type="entry name" value="TPR-like_helical_dom_sf"/>
</dbReference>
<dbReference type="PROSITE" id="PS51755">
    <property type="entry name" value="OMPR_PHOB"/>
    <property type="match status" value="1"/>
</dbReference>
<evidence type="ECO:0000313" key="10">
    <source>
        <dbReference type="Proteomes" id="UP001617351"/>
    </source>
</evidence>
<dbReference type="SUPFAM" id="SSF46894">
    <property type="entry name" value="C-terminal effector domain of the bipartite response regulators"/>
    <property type="match status" value="1"/>
</dbReference>
<dbReference type="InterPro" id="IPR001867">
    <property type="entry name" value="OmpR/PhoB-type_DNA-bd"/>
</dbReference>
<dbReference type="SMART" id="SM00028">
    <property type="entry name" value="TPR"/>
    <property type="match status" value="3"/>
</dbReference>
<dbReference type="Pfam" id="PF13181">
    <property type="entry name" value="TPR_8"/>
    <property type="match status" value="1"/>
</dbReference>
<dbReference type="Pfam" id="PF00931">
    <property type="entry name" value="NB-ARC"/>
    <property type="match status" value="1"/>
</dbReference>
<dbReference type="Gene3D" id="1.10.10.10">
    <property type="entry name" value="Winged helix-like DNA-binding domain superfamily/Winged helix DNA-binding domain"/>
    <property type="match status" value="1"/>
</dbReference>
<evidence type="ECO:0000256" key="2">
    <source>
        <dbReference type="ARBA" id="ARBA00023012"/>
    </source>
</evidence>
<evidence type="ECO:0000313" key="9">
    <source>
        <dbReference type="EMBL" id="MFJ2823213.1"/>
    </source>
</evidence>
<keyword evidence="4 6" id="KW-0238">DNA-binding</keyword>
<dbReference type="InterPro" id="IPR005158">
    <property type="entry name" value="BTAD"/>
</dbReference>
<evidence type="ECO:0000256" key="7">
    <source>
        <dbReference type="SAM" id="MobiDB-lite"/>
    </source>
</evidence>
<dbReference type="SUPFAM" id="SSF52540">
    <property type="entry name" value="P-loop containing nucleoside triphosphate hydrolases"/>
    <property type="match status" value="1"/>
</dbReference>
<sequence length="1053" mass="109723">MSDPSVLRFSLLGPVQAGRGGVDVPLGPPQQRLVLAMLLVRRPGVVGLDELIDGIWGEASPRTAAGTVRSYVYRLRRALGPCLVTEGGGYALDVPDGAVDLADFEAEAARGRELAAAGDPDGGARLLEAALARWRGVPLAGLPGPFARIQRERLTELRLSVLLERVEADLARGRHARLVPELGALCAEYPLNGRLRALRAEALARAGRADEAGAASPGAGGRAASAEAGAVEAPVRPTRVPAAGPAAAARVRPVADSGPAGTPARASAALPEPPPAAADATRSDTEDPAATVVPGPGGTGHPSAGPQSGSAQAQEARPAAAPPGLRPPAASSGRRLQEAAPPLPAPAQLPYATVDFTGRETATRRLVEALTPAADGPAADSAGPPAVVVSAVGGIGGVGKTTLALHAAHRLRAHFRDGQLYANLRGVREDPAQPDAVLAAFLRALGVADSAIPEGVEERAGLYRSRVADKRMLLVLDDARDVRQIEPLLPGSSACAVVVTSRNTLAGLPAALRLRLDVLPAGDAVRLLGRIVGRERIEAEPAEAAALAALCGGLPLALRIAGSRLATRPGWSLAAFRGLLEGRRAPFSAEAGGEDGVEACFRLSYELLDAAEARLFRLLALPEQEDADVADASALAGIDPADAEELLERMTELGLLESPAPQRYRFHDLLRAFARARSAEEDGPEGGAEALVRLVDHHLASARNAYAVERPGHPVPDMLHPTRSPGTGMSAPGEAHRVFASRHQSVLAVAVQTVRADPSAVDLAADLVLALDPVLDGTFLWAAMVEPARAILRAARGQGRRRAAGRLGYMLGGGLYQLGHTDEAESVLAAAAADAQSCGDEAVLTETRTCQALVWYARGDLERALTLYGQAVAVGERCGSRWGAENARACSAHTLSSLGRLAEADTAARTSLASARADGDAYRLSYTLYVLGGILRQSGRPEEAIAYLREGAALSGTAGYATIELFSQWEVSYCHLAAGRHREAVECGERVAEVSHEKGWALAEARALQVVGTALAELGDRERARERLERAAGLFDRLRPAEAAQVREILADL</sequence>
<keyword evidence="3" id="KW-0805">Transcription regulation</keyword>
<dbReference type="InterPro" id="IPR036388">
    <property type="entry name" value="WH-like_DNA-bd_sf"/>
</dbReference>
<dbReference type="CDD" id="cd15831">
    <property type="entry name" value="BTAD"/>
    <property type="match status" value="1"/>
</dbReference>
<dbReference type="Gene3D" id="3.40.50.300">
    <property type="entry name" value="P-loop containing nucleotide triphosphate hydrolases"/>
    <property type="match status" value="1"/>
</dbReference>
<dbReference type="PANTHER" id="PTHR35807:SF1">
    <property type="entry name" value="TRANSCRIPTIONAL REGULATOR REDD"/>
    <property type="match status" value="1"/>
</dbReference>